<organism evidence="1 2">
    <name type="scientific">Intoshia linei</name>
    <dbReference type="NCBI Taxonomy" id="1819745"/>
    <lineage>
        <taxon>Eukaryota</taxon>
        <taxon>Metazoa</taxon>
        <taxon>Spiralia</taxon>
        <taxon>Lophotrochozoa</taxon>
        <taxon>Mesozoa</taxon>
        <taxon>Orthonectida</taxon>
        <taxon>Rhopaluridae</taxon>
        <taxon>Intoshia</taxon>
    </lineage>
</organism>
<name>A0A177ARC2_9BILA</name>
<proteinExistence type="predicted"/>
<comment type="caution">
    <text evidence="1">The sequence shown here is derived from an EMBL/GenBank/DDBJ whole genome shotgun (WGS) entry which is preliminary data.</text>
</comment>
<dbReference type="EMBL" id="LWCA01002544">
    <property type="protein sequence ID" value="OAF63804.1"/>
    <property type="molecule type" value="Genomic_DNA"/>
</dbReference>
<keyword evidence="2" id="KW-1185">Reference proteome</keyword>
<accession>A0A177ARC2</accession>
<sequence>MNQIRRNRILSDDSLRTCVLETANPDTESLSFDKESISKFRELIGEMGIESEEEPQREGTLEEFLHRLAFDTSSAKPNNSYDISRKE</sequence>
<evidence type="ECO:0000313" key="2">
    <source>
        <dbReference type="Proteomes" id="UP000078046"/>
    </source>
</evidence>
<gene>
    <name evidence="1" type="ORF">A3Q56_08491</name>
</gene>
<protein>
    <submittedName>
        <fullName evidence="1">Uncharacterized protein</fullName>
    </submittedName>
</protein>
<evidence type="ECO:0000313" key="1">
    <source>
        <dbReference type="EMBL" id="OAF63804.1"/>
    </source>
</evidence>
<dbReference type="AlphaFoldDB" id="A0A177ARC2"/>
<reference evidence="1 2" key="1">
    <citation type="submission" date="2016-04" db="EMBL/GenBank/DDBJ databases">
        <title>The genome of Intoshia linei affirms orthonectids as highly simplified spiralians.</title>
        <authorList>
            <person name="Mikhailov K.V."/>
            <person name="Slusarev G.S."/>
            <person name="Nikitin M.A."/>
            <person name="Logacheva M.D."/>
            <person name="Penin A."/>
            <person name="Aleoshin V."/>
            <person name="Panchin Y.V."/>
        </authorList>
    </citation>
    <scope>NUCLEOTIDE SEQUENCE [LARGE SCALE GENOMIC DNA]</scope>
    <source>
        <strain evidence="1">Intl2013</strain>
        <tissue evidence="1">Whole animal</tissue>
    </source>
</reference>
<dbReference type="Proteomes" id="UP000078046">
    <property type="component" value="Unassembled WGS sequence"/>
</dbReference>